<keyword evidence="3 5" id="KW-1133">Transmembrane helix</keyword>
<name>A0ABQ0B2G1_9FIRM</name>
<protein>
    <recommendedName>
        <fullName evidence="8">ABC-transporter type IV</fullName>
    </recommendedName>
</protein>
<evidence type="ECO:0000313" key="6">
    <source>
        <dbReference type="EMBL" id="GAA6270463.1"/>
    </source>
</evidence>
<dbReference type="PANTHER" id="PTHR31746">
    <property type="entry name" value="TRANSMEMBRANE PROTEIN 229 FAMILY MEMBER"/>
    <property type="match status" value="1"/>
</dbReference>
<keyword evidence="7" id="KW-1185">Reference proteome</keyword>
<feature type="transmembrane region" description="Helical" evidence="5">
    <location>
        <begin position="106"/>
        <end position="127"/>
    </location>
</feature>
<evidence type="ECO:0000256" key="2">
    <source>
        <dbReference type="ARBA" id="ARBA00022692"/>
    </source>
</evidence>
<keyword evidence="2 5" id="KW-0812">Transmembrane</keyword>
<dbReference type="PANTHER" id="PTHR31746:SF2">
    <property type="entry name" value="TRANSMEMBRANE PROTEIN 229A"/>
    <property type="match status" value="1"/>
</dbReference>
<evidence type="ECO:0000256" key="5">
    <source>
        <dbReference type="SAM" id="Phobius"/>
    </source>
</evidence>
<evidence type="ECO:0000256" key="3">
    <source>
        <dbReference type="ARBA" id="ARBA00022989"/>
    </source>
</evidence>
<comment type="caution">
    <text evidence="6">The sequence shown here is derived from an EMBL/GenBank/DDBJ whole genome shotgun (WGS) entry which is preliminary data.</text>
</comment>
<organism evidence="6 7">
    <name type="scientific">Enterocloster alcoholdehydrogenati</name>
    <dbReference type="NCBI Taxonomy" id="2547410"/>
    <lineage>
        <taxon>Bacteria</taxon>
        <taxon>Bacillati</taxon>
        <taxon>Bacillota</taxon>
        <taxon>Clostridia</taxon>
        <taxon>Lachnospirales</taxon>
        <taxon>Lachnospiraceae</taxon>
        <taxon>Enterocloster</taxon>
    </lineage>
</organism>
<dbReference type="EMBL" id="BAABXL010000001">
    <property type="protein sequence ID" value="GAA6270463.1"/>
    <property type="molecule type" value="Genomic_DNA"/>
</dbReference>
<gene>
    <name evidence="6" type="ORF">F130042H8_35230</name>
</gene>
<reference evidence="6 7" key="1">
    <citation type="submission" date="2024-04" db="EMBL/GenBank/DDBJ databases">
        <title>Defined microbial consortia suppress multidrug-resistant proinflammatory Enterobacteriaceae via ecological control.</title>
        <authorList>
            <person name="Furuichi M."/>
            <person name="Kawaguchi T."/>
            <person name="Pust M."/>
            <person name="Yasuma K."/>
            <person name="Plichta D."/>
            <person name="Hasegawa N."/>
            <person name="Ohya T."/>
            <person name="Bhattarai S."/>
            <person name="Sasajima S."/>
            <person name="Aoto Y."/>
            <person name="Tuganbaev T."/>
            <person name="Yaginuma M."/>
            <person name="Ueda M."/>
            <person name="Okahashi N."/>
            <person name="Amafuji K."/>
            <person name="Kiridooshi Y."/>
            <person name="Sugita K."/>
            <person name="Strazar M."/>
            <person name="Skelly A."/>
            <person name="Suda W."/>
            <person name="Hattori M."/>
            <person name="Nakamoto N."/>
            <person name="Caballero S."/>
            <person name="Norman J."/>
            <person name="Olle B."/>
            <person name="Tanoue T."/>
            <person name="Arita M."/>
            <person name="Bucci V."/>
            <person name="Atarashi K."/>
            <person name="Xavier R."/>
            <person name="Honda K."/>
        </authorList>
    </citation>
    <scope>NUCLEOTIDE SEQUENCE [LARGE SCALE GENOMIC DNA]</scope>
    <source>
        <strain evidence="7">f13</strain>
    </source>
</reference>
<comment type="subcellular location">
    <subcellularLocation>
        <location evidence="1">Membrane</location>
        <topology evidence="1">Multi-pass membrane protein</topology>
    </subcellularLocation>
</comment>
<accession>A0ABQ0B2G1</accession>
<proteinExistence type="predicted"/>
<dbReference type="Proteomes" id="UP001600894">
    <property type="component" value="Unassembled WGS sequence"/>
</dbReference>
<sequence>MFTSAESWMRGDLRLMGRTSLWMFPIYGMGVLLPGITGFADRWLTGLCLFPQAGEQHISASARLVRHGLMDMVLIFTAEYLTGVFLNAFGVCPWDYSMWPDHIGGVIRLAFAPLWFCTGLLFERILAPS</sequence>
<evidence type="ECO:0000256" key="4">
    <source>
        <dbReference type="ARBA" id="ARBA00023136"/>
    </source>
</evidence>
<dbReference type="Pfam" id="PF06541">
    <property type="entry name" value="ABC_trans_CmpB"/>
    <property type="match status" value="1"/>
</dbReference>
<evidence type="ECO:0000256" key="1">
    <source>
        <dbReference type="ARBA" id="ARBA00004141"/>
    </source>
</evidence>
<evidence type="ECO:0000313" key="7">
    <source>
        <dbReference type="Proteomes" id="UP001600894"/>
    </source>
</evidence>
<dbReference type="InterPro" id="IPR010540">
    <property type="entry name" value="CmpB_TMEM229"/>
</dbReference>
<feature type="transmembrane region" description="Helical" evidence="5">
    <location>
        <begin position="73"/>
        <end position="94"/>
    </location>
</feature>
<keyword evidence="4 5" id="KW-0472">Membrane</keyword>
<evidence type="ECO:0008006" key="8">
    <source>
        <dbReference type="Google" id="ProtNLM"/>
    </source>
</evidence>
<feature type="transmembrane region" description="Helical" evidence="5">
    <location>
        <begin position="21"/>
        <end position="40"/>
    </location>
</feature>